<dbReference type="Proteomes" id="UP000275456">
    <property type="component" value="Unassembled WGS sequence"/>
</dbReference>
<dbReference type="EMBL" id="RKHJ01000001">
    <property type="protein sequence ID" value="ROR67048.1"/>
    <property type="molecule type" value="Genomic_DNA"/>
</dbReference>
<gene>
    <name evidence="3" type="ORF">EDD26_2447</name>
</gene>
<feature type="compositionally biased region" description="Polar residues" evidence="1">
    <location>
        <begin position="1"/>
        <end position="18"/>
    </location>
</feature>
<accession>A0A3N2AVV7</accession>
<reference evidence="3 4" key="1">
    <citation type="submission" date="2018-11" db="EMBL/GenBank/DDBJ databases">
        <title>Sequencing the genomes of 1000 actinobacteria strains.</title>
        <authorList>
            <person name="Klenk H.-P."/>
        </authorList>
    </citation>
    <scope>NUCLEOTIDE SEQUENCE [LARGE SCALE GENOMIC DNA]</scope>
    <source>
        <strain evidence="3 4">DSM 9580</strain>
    </source>
</reference>
<feature type="region of interest" description="Disordered" evidence="1">
    <location>
        <begin position="1"/>
        <end position="28"/>
    </location>
</feature>
<keyword evidence="4" id="KW-1185">Reference proteome</keyword>
<comment type="caution">
    <text evidence="3">The sequence shown here is derived from an EMBL/GenBank/DDBJ whole genome shotgun (WGS) entry which is preliminary data.</text>
</comment>
<evidence type="ECO:0000313" key="4">
    <source>
        <dbReference type="Proteomes" id="UP000275456"/>
    </source>
</evidence>
<dbReference type="AlphaFoldDB" id="A0A3N2AVV7"/>
<keyword evidence="2" id="KW-1133">Transmembrane helix</keyword>
<sequence length="88" mass="9453">MSARTGITEQHASELSMTEQDESFGDPGHGHSRAAWASVLVMIAAFTLGTLFFFLDMPLLVWASAGLLVVGIILWPILNRAGFGPQGH</sequence>
<feature type="transmembrane region" description="Helical" evidence="2">
    <location>
        <begin position="60"/>
        <end position="78"/>
    </location>
</feature>
<name>A0A3N2AVV7_9MICO</name>
<proteinExistence type="predicted"/>
<keyword evidence="2" id="KW-0472">Membrane</keyword>
<protein>
    <submittedName>
        <fullName evidence="3">Uncharacterized protein</fullName>
    </submittedName>
</protein>
<dbReference type="NCBIfam" id="NF041681">
    <property type="entry name" value="HGxxPAAW"/>
    <property type="match status" value="1"/>
</dbReference>
<keyword evidence="2" id="KW-0812">Transmembrane</keyword>
<dbReference type="InterPro" id="IPR046550">
    <property type="entry name" value="DUF6704"/>
</dbReference>
<feature type="transmembrane region" description="Helical" evidence="2">
    <location>
        <begin position="34"/>
        <end position="54"/>
    </location>
</feature>
<evidence type="ECO:0000313" key="3">
    <source>
        <dbReference type="EMBL" id="ROR67048.1"/>
    </source>
</evidence>
<evidence type="ECO:0000256" key="2">
    <source>
        <dbReference type="SAM" id="Phobius"/>
    </source>
</evidence>
<evidence type="ECO:0000256" key="1">
    <source>
        <dbReference type="SAM" id="MobiDB-lite"/>
    </source>
</evidence>
<organism evidence="3 4">
    <name type="scientific">Agrococcus jenensis</name>
    <dbReference type="NCBI Taxonomy" id="46353"/>
    <lineage>
        <taxon>Bacteria</taxon>
        <taxon>Bacillati</taxon>
        <taxon>Actinomycetota</taxon>
        <taxon>Actinomycetes</taxon>
        <taxon>Micrococcales</taxon>
        <taxon>Microbacteriaceae</taxon>
        <taxon>Agrococcus</taxon>
    </lineage>
</organism>
<dbReference type="Pfam" id="PF20447">
    <property type="entry name" value="DUF6704"/>
    <property type="match status" value="1"/>
</dbReference>